<dbReference type="OrthoDB" id="384458at2759"/>
<dbReference type="OMA" id="INEWKAN"/>
<dbReference type="AlphaFoldDB" id="K6VJM8"/>
<evidence type="ECO:0000313" key="2">
    <source>
        <dbReference type="Proteomes" id="UP000006319"/>
    </source>
</evidence>
<accession>K6VJM8</accession>
<keyword evidence="2" id="KW-1185">Reference proteome</keyword>
<reference evidence="1 2" key="1">
    <citation type="journal article" date="2012" name="Nat. Genet.">
        <title>Plasmodium cynomolgi genome sequences provide insight into Plasmodium vivax and the monkey malaria clade.</title>
        <authorList>
            <person name="Tachibana S."/>
            <person name="Sullivan S.A."/>
            <person name="Kawai S."/>
            <person name="Nakamura S."/>
            <person name="Kim H.R."/>
            <person name="Goto N."/>
            <person name="Arisue N."/>
            <person name="Palacpac N.M.Q."/>
            <person name="Honma H."/>
            <person name="Yagi M."/>
            <person name="Tougan T."/>
            <person name="Katakai Y."/>
            <person name="Kaneko O."/>
            <person name="Mita T."/>
            <person name="Kita K."/>
            <person name="Yasutomi Y."/>
            <person name="Sutton P.L."/>
            <person name="Shakhbatyan R."/>
            <person name="Horii T."/>
            <person name="Yasunaga T."/>
            <person name="Barnwell J.W."/>
            <person name="Escalante A.A."/>
            <person name="Carlton J.M."/>
            <person name="Tanabe K."/>
        </authorList>
    </citation>
    <scope>NUCLEOTIDE SEQUENCE [LARGE SCALE GENOMIC DNA]</scope>
    <source>
        <strain evidence="1 2">B</strain>
    </source>
</reference>
<name>K6VJM8_PLACD</name>
<organism evidence="1 2">
    <name type="scientific">Plasmodium cynomolgi (strain B)</name>
    <dbReference type="NCBI Taxonomy" id="1120755"/>
    <lineage>
        <taxon>Eukaryota</taxon>
        <taxon>Sar</taxon>
        <taxon>Alveolata</taxon>
        <taxon>Apicomplexa</taxon>
        <taxon>Aconoidasida</taxon>
        <taxon>Haemosporida</taxon>
        <taxon>Plasmodiidae</taxon>
        <taxon>Plasmodium</taxon>
        <taxon>Plasmodium (Plasmodium)</taxon>
    </lineage>
</organism>
<dbReference type="VEuPathDB" id="PlasmoDB:PCYB_003660"/>
<dbReference type="PhylomeDB" id="K6VJM8"/>
<sequence>MDQPSLDINEWKANYPFLENVWEMYDEFEKSVEKNEYGAEFYESTCDSIIKTTVKDKLKYNDFCKKLIRNLGAYSTDKSIINPTVERCDIIYSWLYYLIMKYNIPNDFIQKCFGVSNPLNLNGVEREICSYTPYEKVINEANDMLKINIIVANVFTIENILAKKTDESNCLAWKFLYECFNIYKKINKVYCSNGRNKDNENICKKLDYFKLYYGTYIPALNEIPEEKGYLSENVFQFKDKCSLNEIIAESLHHDVHSTGSSDTSRIITALDTVVDKVHSTGSSGPSSTITALGTVAGVSSSLALLYKV</sequence>
<protein>
    <submittedName>
        <fullName evidence="1">Uncharacterized protein</fullName>
    </submittedName>
</protein>
<dbReference type="Proteomes" id="UP000006319">
    <property type="component" value="Unassembled WGS sequence"/>
</dbReference>
<gene>
    <name evidence="1" type="ORF">PCYB_003660</name>
</gene>
<evidence type="ECO:0000313" key="1">
    <source>
        <dbReference type="EMBL" id="GAB69617.1"/>
    </source>
</evidence>
<dbReference type="KEGG" id="pcy:PCYB_003660"/>
<dbReference type="RefSeq" id="XP_004227835.1">
    <property type="nucleotide sequence ID" value="XM_004227787.1"/>
</dbReference>
<proteinExistence type="predicted"/>
<dbReference type="EMBL" id="DF157440">
    <property type="protein sequence ID" value="GAB69617.1"/>
    <property type="molecule type" value="Genomic_DNA"/>
</dbReference>
<dbReference type="GeneID" id="14696159"/>